<dbReference type="SUPFAM" id="SSF81923">
    <property type="entry name" value="Double Clp-N motif"/>
    <property type="match status" value="1"/>
</dbReference>
<comment type="caution">
    <text evidence="3">The sequence shown here is derived from an EMBL/GenBank/DDBJ whole genome shotgun (WGS) entry which is preliminary data.</text>
</comment>
<keyword evidence="1" id="KW-0677">Repeat</keyword>
<accession>A0A2M8WV64</accession>
<organism evidence="3 4">
    <name type="scientific">Luteimicrobium subarcticum</name>
    <dbReference type="NCBI Taxonomy" id="620910"/>
    <lineage>
        <taxon>Bacteria</taxon>
        <taxon>Bacillati</taxon>
        <taxon>Actinomycetota</taxon>
        <taxon>Actinomycetes</taxon>
        <taxon>Micrococcales</taxon>
        <taxon>Luteimicrobium</taxon>
    </lineage>
</organism>
<sequence>MFARFTHDARAAVSRAVDDATPTSPVDSTALLLALAALADEGDTGPGSVVLRDAGLDRARLATAARAGAPTTADGTTADGTTAGTASADVLDAELDADALASLGIDLDAVRAHADAVFGAGALDAPAPSEARRGRRPRGRLTSDAKRALELALREAGRLHDKQLTSAHLLLGLLRDADSPASRTLAAASADVPALRAAAERARDRRTGRAA</sequence>
<proteinExistence type="predicted"/>
<gene>
    <name evidence="3" type="ORF">CLV34_0662</name>
</gene>
<dbReference type="Gene3D" id="1.10.1780.10">
    <property type="entry name" value="Clp, N-terminal domain"/>
    <property type="match status" value="1"/>
</dbReference>
<name>A0A2M8WV64_9MICO</name>
<evidence type="ECO:0000259" key="2">
    <source>
        <dbReference type="PROSITE" id="PS51903"/>
    </source>
</evidence>
<dbReference type="Proteomes" id="UP000231586">
    <property type="component" value="Unassembled WGS sequence"/>
</dbReference>
<evidence type="ECO:0000313" key="4">
    <source>
        <dbReference type="Proteomes" id="UP000231586"/>
    </source>
</evidence>
<keyword evidence="4" id="KW-1185">Reference proteome</keyword>
<dbReference type="PROSITE" id="PS51903">
    <property type="entry name" value="CLP_R"/>
    <property type="match status" value="1"/>
</dbReference>
<reference evidence="3 4" key="1">
    <citation type="submission" date="2017-11" db="EMBL/GenBank/DDBJ databases">
        <title>Genomic Encyclopedia of Archaeal and Bacterial Type Strains, Phase II (KMG-II): From Individual Species to Whole Genera.</title>
        <authorList>
            <person name="Goeker M."/>
        </authorList>
    </citation>
    <scope>NUCLEOTIDE SEQUENCE [LARGE SCALE GENOMIC DNA]</scope>
    <source>
        <strain evidence="3 4">DSM 22413</strain>
    </source>
</reference>
<evidence type="ECO:0000313" key="3">
    <source>
        <dbReference type="EMBL" id="PJI94814.1"/>
    </source>
</evidence>
<evidence type="ECO:0000256" key="1">
    <source>
        <dbReference type="PROSITE-ProRule" id="PRU01251"/>
    </source>
</evidence>
<dbReference type="EMBL" id="PGTZ01000006">
    <property type="protein sequence ID" value="PJI94814.1"/>
    <property type="molecule type" value="Genomic_DNA"/>
</dbReference>
<dbReference type="RefSeq" id="WP_100348770.1">
    <property type="nucleotide sequence ID" value="NZ_PGTZ01000006.1"/>
</dbReference>
<protein>
    <submittedName>
        <fullName evidence="3">ClpA/ClpB-like protein</fullName>
    </submittedName>
</protein>
<feature type="domain" description="Clp R" evidence="2">
    <location>
        <begin position="2"/>
        <end position="207"/>
    </location>
</feature>
<dbReference type="OrthoDB" id="3628183at2"/>
<dbReference type="InterPro" id="IPR036628">
    <property type="entry name" value="Clp_N_dom_sf"/>
</dbReference>
<dbReference type="Pfam" id="PF02861">
    <property type="entry name" value="Clp_N"/>
    <property type="match status" value="1"/>
</dbReference>
<dbReference type="AlphaFoldDB" id="A0A2M8WV64"/>
<dbReference type="InterPro" id="IPR004176">
    <property type="entry name" value="Clp_R_N"/>
</dbReference>